<dbReference type="Proteomes" id="UP000059680">
    <property type="component" value="Chromosome 10"/>
</dbReference>
<feature type="non-terminal residue" evidence="1">
    <location>
        <position position="75"/>
    </location>
</feature>
<keyword evidence="2" id="KW-1185">Reference proteome</keyword>
<reference evidence="2" key="1">
    <citation type="journal article" date="2005" name="Nature">
        <title>The map-based sequence of the rice genome.</title>
        <authorList>
            <consortium name="International rice genome sequencing project (IRGSP)"/>
            <person name="Matsumoto T."/>
            <person name="Wu J."/>
            <person name="Kanamori H."/>
            <person name="Katayose Y."/>
            <person name="Fujisawa M."/>
            <person name="Namiki N."/>
            <person name="Mizuno H."/>
            <person name="Yamamoto K."/>
            <person name="Antonio B.A."/>
            <person name="Baba T."/>
            <person name="Sakata K."/>
            <person name="Nagamura Y."/>
            <person name="Aoki H."/>
            <person name="Arikawa K."/>
            <person name="Arita K."/>
            <person name="Bito T."/>
            <person name="Chiden Y."/>
            <person name="Fujitsuka N."/>
            <person name="Fukunaka R."/>
            <person name="Hamada M."/>
            <person name="Harada C."/>
            <person name="Hayashi A."/>
            <person name="Hijishita S."/>
            <person name="Honda M."/>
            <person name="Hosokawa S."/>
            <person name="Ichikawa Y."/>
            <person name="Idonuma A."/>
            <person name="Iijima M."/>
            <person name="Ikeda M."/>
            <person name="Ikeno M."/>
            <person name="Ito K."/>
            <person name="Ito S."/>
            <person name="Ito T."/>
            <person name="Ito Y."/>
            <person name="Ito Y."/>
            <person name="Iwabuchi A."/>
            <person name="Kamiya K."/>
            <person name="Karasawa W."/>
            <person name="Kurita K."/>
            <person name="Katagiri S."/>
            <person name="Kikuta A."/>
            <person name="Kobayashi H."/>
            <person name="Kobayashi N."/>
            <person name="Machita K."/>
            <person name="Maehara T."/>
            <person name="Masukawa M."/>
            <person name="Mizubayashi T."/>
            <person name="Mukai Y."/>
            <person name="Nagasaki H."/>
            <person name="Nagata Y."/>
            <person name="Naito S."/>
            <person name="Nakashima M."/>
            <person name="Nakama Y."/>
            <person name="Nakamichi Y."/>
            <person name="Nakamura M."/>
            <person name="Meguro A."/>
            <person name="Negishi M."/>
            <person name="Ohta I."/>
            <person name="Ohta T."/>
            <person name="Okamoto M."/>
            <person name="Ono N."/>
            <person name="Saji S."/>
            <person name="Sakaguchi M."/>
            <person name="Sakai K."/>
            <person name="Shibata M."/>
            <person name="Shimokawa T."/>
            <person name="Song J."/>
            <person name="Takazaki Y."/>
            <person name="Terasawa K."/>
            <person name="Tsugane M."/>
            <person name="Tsuji K."/>
            <person name="Ueda S."/>
            <person name="Waki K."/>
            <person name="Yamagata H."/>
            <person name="Yamamoto M."/>
            <person name="Yamamoto S."/>
            <person name="Yamane H."/>
            <person name="Yoshiki S."/>
            <person name="Yoshihara R."/>
            <person name="Yukawa K."/>
            <person name="Zhong H."/>
            <person name="Yano M."/>
            <person name="Yuan Q."/>
            <person name="Ouyang S."/>
            <person name="Liu J."/>
            <person name="Jones K.M."/>
            <person name="Gansberger K."/>
            <person name="Moffat K."/>
            <person name="Hill J."/>
            <person name="Bera J."/>
            <person name="Fadrosh D."/>
            <person name="Jin S."/>
            <person name="Johri S."/>
            <person name="Kim M."/>
            <person name="Overton L."/>
            <person name="Reardon M."/>
            <person name="Tsitrin T."/>
            <person name="Vuong H."/>
            <person name="Weaver B."/>
            <person name="Ciecko A."/>
            <person name="Tallon L."/>
            <person name="Jackson J."/>
            <person name="Pai G."/>
            <person name="Aken S.V."/>
            <person name="Utterback T."/>
            <person name="Reidmuller S."/>
            <person name="Feldblyum T."/>
            <person name="Hsiao J."/>
            <person name="Zismann V."/>
            <person name="Iobst S."/>
            <person name="de Vazeille A.R."/>
            <person name="Buell C.R."/>
            <person name="Ying K."/>
            <person name="Li Y."/>
            <person name="Lu T."/>
            <person name="Huang Y."/>
            <person name="Zhao Q."/>
            <person name="Feng Q."/>
            <person name="Zhang L."/>
            <person name="Zhu J."/>
            <person name="Weng Q."/>
            <person name="Mu J."/>
            <person name="Lu Y."/>
            <person name="Fan D."/>
            <person name="Liu Y."/>
            <person name="Guan J."/>
            <person name="Zhang Y."/>
            <person name="Yu S."/>
            <person name="Liu X."/>
            <person name="Zhang Y."/>
            <person name="Hong G."/>
            <person name="Han B."/>
            <person name="Choisne N."/>
            <person name="Demange N."/>
            <person name="Orjeda G."/>
            <person name="Samain S."/>
            <person name="Cattolico L."/>
            <person name="Pelletier E."/>
            <person name="Couloux A."/>
            <person name="Segurens B."/>
            <person name="Wincker P."/>
            <person name="D'Hont A."/>
            <person name="Scarpelli C."/>
            <person name="Weissenbach J."/>
            <person name="Salanoubat M."/>
            <person name="Quetier F."/>
            <person name="Yu Y."/>
            <person name="Kim H.R."/>
            <person name="Rambo T."/>
            <person name="Currie J."/>
            <person name="Collura K."/>
            <person name="Luo M."/>
            <person name="Yang T."/>
            <person name="Ammiraju J.S.S."/>
            <person name="Engler F."/>
            <person name="Soderlund C."/>
            <person name="Wing R.A."/>
            <person name="Palmer L.E."/>
            <person name="de la Bastide M."/>
            <person name="Spiegel L."/>
            <person name="Nascimento L."/>
            <person name="Zutavern T."/>
            <person name="O'Shaughnessy A."/>
            <person name="Dike S."/>
            <person name="Dedhia N."/>
            <person name="Preston R."/>
            <person name="Balija V."/>
            <person name="McCombie W.R."/>
            <person name="Chow T."/>
            <person name="Chen H."/>
            <person name="Chung M."/>
            <person name="Chen C."/>
            <person name="Shaw J."/>
            <person name="Wu H."/>
            <person name="Hsiao K."/>
            <person name="Chao Y."/>
            <person name="Chu M."/>
            <person name="Cheng C."/>
            <person name="Hour A."/>
            <person name="Lee P."/>
            <person name="Lin S."/>
            <person name="Lin Y."/>
            <person name="Liou J."/>
            <person name="Liu S."/>
            <person name="Hsing Y."/>
            <person name="Raghuvanshi S."/>
            <person name="Mohanty A."/>
            <person name="Bharti A.K."/>
            <person name="Gaur A."/>
            <person name="Gupta V."/>
            <person name="Kumar D."/>
            <person name="Ravi V."/>
            <person name="Vij S."/>
            <person name="Kapur A."/>
            <person name="Khurana P."/>
            <person name="Khurana P."/>
            <person name="Khurana J.P."/>
            <person name="Tyagi A.K."/>
            <person name="Gaikwad K."/>
            <person name="Singh A."/>
            <person name="Dalal V."/>
            <person name="Srivastava S."/>
            <person name="Dixit A."/>
            <person name="Pal A.K."/>
            <person name="Ghazi I.A."/>
            <person name="Yadav M."/>
            <person name="Pandit A."/>
            <person name="Bhargava A."/>
            <person name="Sureshbabu K."/>
            <person name="Batra K."/>
            <person name="Sharma T.R."/>
            <person name="Mohapatra T."/>
            <person name="Singh N.K."/>
            <person name="Messing J."/>
            <person name="Nelson A.B."/>
            <person name="Fuks G."/>
            <person name="Kavchok S."/>
            <person name="Keizer G."/>
            <person name="Linton E."/>
            <person name="Llaca V."/>
            <person name="Song R."/>
            <person name="Tanyolac B."/>
            <person name="Young S."/>
            <person name="Ho-Il K."/>
            <person name="Hahn J.H."/>
            <person name="Sangsakoo G."/>
            <person name="Vanavichit A."/>
            <person name="de Mattos Luiz.A.T."/>
            <person name="Zimmer P.D."/>
            <person name="Malone G."/>
            <person name="Dellagostin O."/>
            <person name="de Oliveira A.C."/>
            <person name="Bevan M."/>
            <person name="Bancroft I."/>
            <person name="Minx P."/>
            <person name="Cordum H."/>
            <person name="Wilson R."/>
            <person name="Cheng Z."/>
            <person name="Jin W."/>
            <person name="Jiang J."/>
            <person name="Leong S.A."/>
            <person name="Iwama H."/>
            <person name="Gojobori T."/>
            <person name="Itoh T."/>
            <person name="Niimura Y."/>
            <person name="Fujii Y."/>
            <person name="Habara T."/>
            <person name="Sakai H."/>
            <person name="Sato Y."/>
            <person name="Wilson G."/>
            <person name="Kumar K."/>
            <person name="McCouch S."/>
            <person name="Juretic N."/>
            <person name="Hoen D."/>
            <person name="Wright S."/>
            <person name="Bruskiewich R."/>
            <person name="Bureau T."/>
            <person name="Miyao A."/>
            <person name="Hirochika H."/>
            <person name="Nishikawa T."/>
            <person name="Kadowaki K."/>
            <person name="Sugiura M."/>
            <person name="Burr B."/>
            <person name="Sasaki T."/>
        </authorList>
    </citation>
    <scope>NUCLEOTIDE SEQUENCE [LARGE SCALE GENOMIC DNA]</scope>
    <source>
        <strain evidence="2">cv. Nipponbare</strain>
    </source>
</reference>
<evidence type="ECO:0000313" key="2">
    <source>
        <dbReference type="Proteomes" id="UP000059680"/>
    </source>
</evidence>
<reference evidence="1 2" key="2">
    <citation type="journal article" date="2013" name="Plant Cell Physiol.">
        <title>Rice Annotation Project Database (RAP-DB): an integrative and interactive database for rice genomics.</title>
        <authorList>
            <person name="Sakai H."/>
            <person name="Lee S.S."/>
            <person name="Tanaka T."/>
            <person name="Numa H."/>
            <person name="Kim J."/>
            <person name="Kawahara Y."/>
            <person name="Wakimoto H."/>
            <person name="Yang C.C."/>
            <person name="Iwamoto M."/>
            <person name="Abe T."/>
            <person name="Yamada Y."/>
            <person name="Muto A."/>
            <person name="Inokuchi H."/>
            <person name="Ikemura T."/>
            <person name="Matsumoto T."/>
            <person name="Sasaki T."/>
            <person name="Itoh T."/>
        </authorList>
    </citation>
    <scope>NUCLEOTIDE SEQUENCE [LARGE SCALE GENOMIC DNA]</scope>
    <source>
        <strain evidence="2">cv. Nipponbare</strain>
    </source>
</reference>
<proteinExistence type="predicted"/>
<name>A0A0P0XT98_ORYSJ</name>
<accession>A0A0P0XT98</accession>
<dbReference type="InParanoid" id="A0A0P0XT98"/>
<protein>
    <submittedName>
        <fullName evidence="1">Os10g0179000 protein</fullName>
    </submittedName>
</protein>
<dbReference type="PaxDb" id="39947-A0A0P0XT98"/>
<gene>
    <name evidence="1" type="ordered locus">Os10g0179000</name>
    <name evidence="1" type="ORF">OSNPB_100179000</name>
</gene>
<organism evidence="1 2">
    <name type="scientific">Oryza sativa subsp. japonica</name>
    <name type="common">Rice</name>
    <dbReference type="NCBI Taxonomy" id="39947"/>
    <lineage>
        <taxon>Eukaryota</taxon>
        <taxon>Viridiplantae</taxon>
        <taxon>Streptophyta</taxon>
        <taxon>Embryophyta</taxon>
        <taxon>Tracheophyta</taxon>
        <taxon>Spermatophyta</taxon>
        <taxon>Magnoliopsida</taxon>
        <taxon>Liliopsida</taxon>
        <taxon>Poales</taxon>
        <taxon>Poaceae</taxon>
        <taxon>BOP clade</taxon>
        <taxon>Oryzoideae</taxon>
        <taxon>Oryzeae</taxon>
        <taxon>Oryzinae</taxon>
        <taxon>Oryza</taxon>
        <taxon>Oryza sativa</taxon>
    </lineage>
</organism>
<evidence type="ECO:0000313" key="1">
    <source>
        <dbReference type="EMBL" id="BAT10110.1"/>
    </source>
</evidence>
<dbReference type="AlphaFoldDB" id="A0A0P0XT98"/>
<reference evidence="1 2" key="3">
    <citation type="journal article" date="2013" name="Rice">
        <title>Improvement of the Oryza sativa Nipponbare reference genome using next generation sequence and optical map data.</title>
        <authorList>
            <person name="Kawahara Y."/>
            <person name="de la Bastide M."/>
            <person name="Hamilton J.P."/>
            <person name="Kanamori H."/>
            <person name="McCombie W.R."/>
            <person name="Ouyang S."/>
            <person name="Schwartz D.C."/>
            <person name="Tanaka T."/>
            <person name="Wu J."/>
            <person name="Zhou S."/>
            <person name="Childs K.L."/>
            <person name="Davidson R.M."/>
            <person name="Lin H."/>
            <person name="Quesada-Ocampo L."/>
            <person name="Vaillancourt B."/>
            <person name="Sakai H."/>
            <person name="Lee S.S."/>
            <person name="Kim J."/>
            <person name="Numa H."/>
            <person name="Itoh T."/>
            <person name="Buell C.R."/>
            <person name="Matsumoto T."/>
        </authorList>
    </citation>
    <scope>NUCLEOTIDE SEQUENCE [LARGE SCALE GENOMIC DNA]</scope>
    <source>
        <strain evidence="2">cv. Nipponbare</strain>
    </source>
</reference>
<dbReference type="Gramene" id="Os10t0179000-00">
    <property type="protein sequence ID" value="Os10t0179000-00"/>
    <property type="gene ID" value="Os10g0179000"/>
</dbReference>
<dbReference type="EMBL" id="AP014966">
    <property type="protein sequence ID" value="BAT10110.1"/>
    <property type="molecule type" value="Genomic_DNA"/>
</dbReference>
<sequence>MYPIWLNSKLVKEIITFTPIWDIWISIITRQTSTPVANITLHGADDPGAGAIGTYTSICRSVLLRLLAGQIGNCP</sequence>